<sequence length="127" mass="13807">MRGPGSLHNSEIFQSIVDVIGVPGAEKLCKELGGATIYVPAAIGAHHPISVAIGAELAAKIADHFHRTKLAIPKGLSRRERVLEFRRTTDMTVQQIALACDYTEAGVYKILAEERGGQLDLFNTRIK</sequence>
<name>A0A430BWZ6_SPHYA</name>
<comment type="caution">
    <text evidence="1">The sequence shown here is derived from an EMBL/GenBank/DDBJ whole genome shotgun (WGS) entry which is preliminary data.</text>
</comment>
<gene>
    <name evidence="1" type="ORF">DAH51_10410</name>
</gene>
<dbReference type="AlphaFoldDB" id="A0A430BWZ6"/>
<evidence type="ECO:0008006" key="3">
    <source>
        <dbReference type="Google" id="ProtNLM"/>
    </source>
</evidence>
<proteinExistence type="predicted"/>
<dbReference type="Proteomes" id="UP000287401">
    <property type="component" value="Unassembled WGS sequence"/>
</dbReference>
<accession>A0A430BWZ6</accession>
<organism evidence="1 2">
    <name type="scientific">Sphingobium yanoikuyae</name>
    <name type="common">Sphingomonas yanoikuyae</name>
    <dbReference type="NCBI Taxonomy" id="13690"/>
    <lineage>
        <taxon>Bacteria</taxon>
        <taxon>Pseudomonadati</taxon>
        <taxon>Pseudomonadota</taxon>
        <taxon>Alphaproteobacteria</taxon>
        <taxon>Sphingomonadales</taxon>
        <taxon>Sphingomonadaceae</taxon>
        <taxon>Sphingobium</taxon>
    </lineage>
</organism>
<protein>
    <recommendedName>
        <fullName evidence="3">Mor transcription activator domain-containing protein</fullName>
    </recommendedName>
</protein>
<dbReference type="RefSeq" id="WP_125998220.1">
    <property type="nucleotide sequence ID" value="NZ_QRAL01000009.1"/>
</dbReference>
<reference evidence="1 2" key="1">
    <citation type="submission" date="2018-07" db="EMBL/GenBank/DDBJ databases">
        <title>Genomic and Epidemiologic Investigation of an Indolent Hospital Outbreak.</title>
        <authorList>
            <person name="Johnson R.C."/>
            <person name="Deming C."/>
            <person name="Conlan S."/>
            <person name="Zellmer C.J."/>
            <person name="Michelin A.V."/>
            <person name="Lee-Lin S."/>
            <person name="Thomas P.J."/>
            <person name="Park M."/>
            <person name="Weingarten R.A."/>
            <person name="Less J."/>
            <person name="Dekker J.P."/>
            <person name="Frank K.M."/>
            <person name="Musser K.A."/>
            <person name="Mcquiston J.R."/>
            <person name="Henderson D.K."/>
            <person name="Lau A.F."/>
            <person name="Palmore T.N."/>
            <person name="Segre J.A."/>
        </authorList>
    </citation>
    <scope>NUCLEOTIDE SEQUENCE [LARGE SCALE GENOMIC DNA]</scope>
    <source>
        <strain evidence="1 2">SK-NIH.Env6_1116</strain>
    </source>
</reference>
<evidence type="ECO:0000313" key="2">
    <source>
        <dbReference type="Proteomes" id="UP000287401"/>
    </source>
</evidence>
<evidence type="ECO:0000313" key="1">
    <source>
        <dbReference type="EMBL" id="RSU57216.1"/>
    </source>
</evidence>
<dbReference type="EMBL" id="QRAL01000009">
    <property type="protein sequence ID" value="RSU57216.1"/>
    <property type="molecule type" value="Genomic_DNA"/>
</dbReference>